<dbReference type="Pfam" id="PF14102">
    <property type="entry name" value="Caps_synth_CapC"/>
    <property type="match status" value="2"/>
</dbReference>
<feature type="transmembrane region" description="Helical" evidence="1">
    <location>
        <begin position="163"/>
        <end position="183"/>
    </location>
</feature>
<protein>
    <recommendedName>
        <fullName evidence="4">Capsule biosynthesis CapC</fullName>
    </recommendedName>
</protein>
<dbReference type="GeneID" id="99506022"/>
<sequence>MDFVLALFPAGSGLGQSVITTVWVGTAVVCLLNLRFGFPLTGLVVPGYIVPLLIISPTSAVVIIIEAIVVYGLMRFSAHYIMEKCGYGEMFGRDRFFAIILLSILVRVCMDTLVWPPVANQLSQWDITLDYASQLYSLGLVIIALTANVMWNGGFKYGLKVTFIQLLITFVLVRFVLMPFTNFSIANLGIMYEAVAASIIAAPKAYIILVITAFIASRANIKYGWEFNGIMLPALLALQLTQPSKLLTSFAETAVILVLGGSLIHFTRLKHANIEGARLLLFFFTIGFVYKLILNYIVVWYFPAIKVTDTFAFGYMLATLLALKIYQKNALGLVIRATFQTSVVGGAFAILVGFIVMLVPSMLSKHTETSDIQSHHVFTLDQQISRYKSYLYTAQSNKVTVSSYKANQAVTDFKYGVYQVNQAIKNNQSIASLNALFNPIGFRLESDEDYIYIIDTFEDQQRGLFVLNKNPQSAPLLITVPFPITESLASDSAGLIFQHLKSKALVYGTAKTPQQTLAQENQQSPFYQAFITALNTDEVLQVRESNHFTKVSLNDSPAKSQSQYWIYNQLPASISQREIHQFMGSEETFFGSATVNSLPTSQFSGSLLEVFLDSDNYASILANAYRDNKRYSTLQFNKLERDINQIIDDFSIHISEKGSFKYQPLSKNQVALWEFEILKPLYKLIAQIGNDPLNENNLNQLKQINGTAELLNYQLQHVQTMSGRYLLLSPQDKTQAYQQGQGLYIFKLSEYESITLSVPRPLFESNTLAVASELFSRTNAAYLAIAGAHPYAHPKANVLAVDNVESLFNIVHQSYLRFNEMTPSLNIQIRSHSAPSWVRPNAIAFSTTQINELATPLMNQLSNQLTALGIKYQVVEGQAATRGLEIGNSPQAGYQQFNVNSELATLWLASDFKTQFSVSQTSLLQRLLAISNTPTLTVINLATLSPSNWQALSDLDKQNIKSIIDSYAANQRLTSLARLCNEMNKCSLHTIELEHVNKYALMFKHNSKITAIYYPTKNQLFDLDGFNLMMSGGDSVFN</sequence>
<reference evidence="2 3" key="1">
    <citation type="submission" date="2018-08" db="EMBL/GenBank/DDBJ databases">
        <title>Draft genome sequence of Pseudoalteromonas donghaensis HJ51.</title>
        <authorList>
            <person name="Oh J."/>
            <person name="Roh D."/>
        </authorList>
    </citation>
    <scope>NUCLEOTIDE SEQUENCE [LARGE SCALE GENOMIC DNA]</scope>
    <source>
        <strain evidence="2 3">HJ51</strain>
    </source>
</reference>
<feature type="transmembrane region" description="Helical" evidence="1">
    <location>
        <begin position="279"/>
        <end position="302"/>
    </location>
</feature>
<evidence type="ECO:0000313" key="3">
    <source>
        <dbReference type="Proteomes" id="UP000264605"/>
    </source>
</evidence>
<name>A0AAD0S0D6_9GAMM</name>
<dbReference type="Proteomes" id="UP000264605">
    <property type="component" value="Chromosome"/>
</dbReference>
<dbReference type="AlphaFoldDB" id="A0AAD0S0D6"/>
<feature type="transmembrane region" description="Helical" evidence="1">
    <location>
        <begin position="223"/>
        <end position="240"/>
    </location>
</feature>
<accession>A0AAD0S0D6</accession>
<keyword evidence="1" id="KW-0472">Membrane</keyword>
<feature type="transmembrane region" description="Helical" evidence="1">
    <location>
        <begin position="308"/>
        <end position="326"/>
    </location>
</feature>
<feature type="transmembrane region" description="Helical" evidence="1">
    <location>
        <begin position="246"/>
        <end position="267"/>
    </location>
</feature>
<organism evidence="2 3">
    <name type="scientific">Pseudoalteromonas lipolytica</name>
    <dbReference type="NCBI Taxonomy" id="570156"/>
    <lineage>
        <taxon>Bacteria</taxon>
        <taxon>Pseudomonadati</taxon>
        <taxon>Pseudomonadota</taxon>
        <taxon>Gammaproteobacteria</taxon>
        <taxon>Alteromonadales</taxon>
        <taxon>Pseudoalteromonadaceae</taxon>
        <taxon>Pseudoalteromonas</taxon>
    </lineage>
</organism>
<feature type="transmembrane region" description="Helical" evidence="1">
    <location>
        <begin position="195"/>
        <end position="216"/>
    </location>
</feature>
<dbReference type="InterPro" id="IPR008338">
    <property type="entry name" value="Capsule_biosynth_CapC"/>
</dbReference>
<dbReference type="EMBL" id="CP032090">
    <property type="protein sequence ID" value="AXV65778.1"/>
    <property type="molecule type" value="Genomic_DNA"/>
</dbReference>
<feature type="transmembrane region" description="Helical" evidence="1">
    <location>
        <begin position="338"/>
        <end position="363"/>
    </location>
</feature>
<evidence type="ECO:0000313" key="2">
    <source>
        <dbReference type="EMBL" id="AXV65778.1"/>
    </source>
</evidence>
<keyword evidence="1" id="KW-0812">Transmembrane</keyword>
<feature type="transmembrane region" description="Helical" evidence="1">
    <location>
        <begin position="135"/>
        <end position="151"/>
    </location>
</feature>
<dbReference type="RefSeq" id="WP_118844464.1">
    <property type="nucleotide sequence ID" value="NZ_CP032090.1"/>
</dbReference>
<dbReference type="GO" id="GO:0016020">
    <property type="term" value="C:membrane"/>
    <property type="evidence" value="ECO:0007669"/>
    <property type="project" value="InterPro"/>
</dbReference>
<proteinExistence type="predicted"/>
<keyword evidence="1" id="KW-1133">Transmembrane helix</keyword>
<dbReference type="KEGG" id="pdj:D0907_11145"/>
<feature type="transmembrane region" description="Helical" evidence="1">
    <location>
        <begin position="48"/>
        <end position="74"/>
    </location>
</feature>
<gene>
    <name evidence="2" type="ORF">D0907_11145</name>
</gene>
<dbReference type="GO" id="GO:0045227">
    <property type="term" value="P:capsule polysaccharide biosynthetic process"/>
    <property type="evidence" value="ECO:0007669"/>
    <property type="project" value="InterPro"/>
</dbReference>
<evidence type="ECO:0008006" key="4">
    <source>
        <dbReference type="Google" id="ProtNLM"/>
    </source>
</evidence>
<evidence type="ECO:0000256" key="1">
    <source>
        <dbReference type="SAM" id="Phobius"/>
    </source>
</evidence>
<feature type="transmembrane region" description="Helical" evidence="1">
    <location>
        <begin position="95"/>
        <end position="115"/>
    </location>
</feature>